<dbReference type="PANTHER" id="PTHR31360">
    <property type="match status" value="1"/>
</dbReference>
<dbReference type="Proteomes" id="UP001302812">
    <property type="component" value="Unassembled WGS sequence"/>
</dbReference>
<evidence type="ECO:0000256" key="1">
    <source>
        <dbReference type="ARBA" id="ARBA00009740"/>
    </source>
</evidence>
<dbReference type="InterPro" id="IPR010686">
    <property type="entry name" value="OBAP-like"/>
</dbReference>
<dbReference type="AlphaFoldDB" id="A0AAN6QBX3"/>
<evidence type="ECO:0000313" key="3">
    <source>
        <dbReference type="EMBL" id="KAK4107319.1"/>
    </source>
</evidence>
<comment type="similarity">
    <text evidence="1">Belongs to the OBAP family.</text>
</comment>
<proteinExistence type="inferred from homology"/>
<dbReference type="Pfam" id="PF06884">
    <property type="entry name" value="DUF1264"/>
    <property type="match status" value="1"/>
</dbReference>
<dbReference type="GeneID" id="89934053"/>
<feature type="region of interest" description="Disordered" evidence="2">
    <location>
        <begin position="1"/>
        <end position="24"/>
    </location>
</feature>
<reference evidence="3" key="1">
    <citation type="journal article" date="2023" name="Mol. Phylogenet. Evol.">
        <title>Genome-scale phylogeny and comparative genomics of the fungal order Sordariales.</title>
        <authorList>
            <person name="Hensen N."/>
            <person name="Bonometti L."/>
            <person name="Westerberg I."/>
            <person name="Brannstrom I.O."/>
            <person name="Guillou S."/>
            <person name="Cros-Aarteil S."/>
            <person name="Calhoun S."/>
            <person name="Haridas S."/>
            <person name="Kuo A."/>
            <person name="Mondo S."/>
            <person name="Pangilinan J."/>
            <person name="Riley R."/>
            <person name="LaButti K."/>
            <person name="Andreopoulos B."/>
            <person name="Lipzen A."/>
            <person name="Chen C."/>
            <person name="Yan M."/>
            <person name="Daum C."/>
            <person name="Ng V."/>
            <person name="Clum A."/>
            <person name="Steindorff A."/>
            <person name="Ohm R.A."/>
            <person name="Martin F."/>
            <person name="Silar P."/>
            <person name="Natvig D.O."/>
            <person name="Lalanne C."/>
            <person name="Gautier V."/>
            <person name="Ament-Velasquez S.L."/>
            <person name="Kruys A."/>
            <person name="Hutchinson M.I."/>
            <person name="Powell A.J."/>
            <person name="Barry K."/>
            <person name="Miller A.N."/>
            <person name="Grigoriev I.V."/>
            <person name="Debuchy R."/>
            <person name="Gladieux P."/>
            <person name="Hiltunen Thoren M."/>
            <person name="Johannesson H."/>
        </authorList>
    </citation>
    <scope>NUCLEOTIDE SEQUENCE</scope>
    <source>
        <strain evidence="3">CBS 508.74</strain>
    </source>
</reference>
<reference evidence="3" key="2">
    <citation type="submission" date="2023-05" db="EMBL/GenBank/DDBJ databases">
        <authorList>
            <consortium name="Lawrence Berkeley National Laboratory"/>
            <person name="Steindorff A."/>
            <person name="Hensen N."/>
            <person name="Bonometti L."/>
            <person name="Westerberg I."/>
            <person name="Brannstrom I.O."/>
            <person name="Guillou S."/>
            <person name="Cros-Aarteil S."/>
            <person name="Calhoun S."/>
            <person name="Haridas S."/>
            <person name="Kuo A."/>
            <person name="Mondo S."/>
            <person name="Pangilinan J."/>
            <person name="Riley R."/>
            <person name="Labutti K."/>
            <person name="Andreopoulos B."/>
            <person name="Lipzen A."/>
            <person name="Chen C."/>
            <person name="Yanf M."/>
            <person name="Daum C."/>
            <person name="Ng V."/>
            <person name="Clum A."/>
            <person name="Ohm R."/>
            <person name="Martin F."/>
            <person name="Silar P."/>
            <person name="Natvig D."/>
            <person name="Lalanne C."/>
            <person name="Gautier V."/>
            <person name="Ament-Velasquez S.L."/>
            <person name="Kruys A."/>
            <person name="Hutchinson M.I."/>
            <person name="Powell A.J."/>
            <person name="Barry K."/>
            <person name="Miller A.N."/>
            <person name="Grigoriev I.V."/>
            <person name="Debuchy R."/>
            <person name="Gladieux P."/>
            <person name="Thoren M.H."/>
            <person name="Johannesson H."/>
        </authorList>
    </citation>
    <scope>NUCLEOTIDE SEQUENCE</scope>
    <source>
        <strain evidence="3">CBS 508.74</strain>
    </source>
</reference>
<accession>A0AAN6QBX3</accession>
<sequence>MESITGTKDRGTESDVPGEPRSTKSTVLETGAAMTQDFSPLQNVCAHLNAFHVYASDPTRVVEANHYCGHLTEEVRQCLLYDSASPRARLIGVEYMISPRLYSTLDADERRLWHSHVFEVKSGMLVMPQPSPLVPQAAWEKAETAEMTEVITLYGKVYHLWQVDRGDKLPLGEPQLMTSITEKGQVKGLEEMMDERDRKFTGVDWRRKREIREGIEEPEIHPDADYTWKKSKS</sequence>
<dbReference type="RefSeq" id="XP_064664889.1">
    <property type="nucleotide sequence ID" value="XM_064809929.1"/>
</dbReference>
<protein>
    <submittedName>
        <fullName evidence="3">DUF1264-domain-containing protein</fullName>
    </submittedName>
</protein>
<evidence type="ECO:0000313" key="4">
    <source>
        <dbReference type="Proteomes" id="UP001302812"/>
    </source>
</evidence>
<gene>
    <name evidence="3" type="ORF">N656DRAFT_517000</name>
</gene>
<name>A0AAN6QBX3_9PEZI</name>
<dbReference type="EMBL" id="MU853376">
    <property type="protein sequence ID" value="KAK4107319.1"/>
    <property type="molecule type" value="Genomic_DNA"/>
</dbReference>
<comment type="caution">
    <text evidence="3">The sequence shown here is derived from an EMBL/GenBank/DDBJ whole genome shotgun (WGS) entry which is preliminary data.</text>
</comment>
<evidence type="ECO:0000256" key="2">
    <source>
        <dbReference type="SAM" id="MobiDB-lite"/>
    </source>
</evidence>
<dbReference type="PANTHER" id="PTHR31360:SF0">
    <property type="entry name" value="OIL BODY-ASSOCIATED PROTEIN 1B"/>
    <property type="match status" value="1"/>
</dbReference>
<organism evidence="3 4">
    <name type="scientific">Canariomyces notabilis</name>
    <dbReference type="NCBI Taxonomy" id="2074819"/>
    <lineage>
        <taxon>Eukaryota</taxon>
        <taxon>Fungi</taxon>
        <taxon>Dikarya</taxon>
        <taxon>Ascomycota</taxon>
        <taxon>Pezizomycotina</taxon>
        <taxon>Sordariomycetes</taxon>
        <taxon>Sordariomycetidae</taxon>
        <taxon>Sordariales</taxon>
        <taxon>Chaetomiaceae</taxon>
        <taxon>Canariomyces</taxon>
    </lineage>
</organism>
<keyword evidence="4" id="KW-1185">Reference proteome</keyword>